<feature type="region of interest" description="Disordered" evidence="1">
    <location>
        <begin position="100"/>
        <end position="134"/>
    </location>
</feature>
<reference evidence="2" key="1">
    <citation type="journal article" date="2021" name="Nat. Commun.">
        <title>Genetic determinants of endophytism in the Arabidopsis root mycobiome.</title>
        <authorList>
            <person name="Mesny F."/>
            <person name="Miyauchi S."/>
            <person name="Thiergart T."/>
            <person name="Pickel B."/>
            <person name="Atanasova L."/>
            <person name="Karlsson M."/>
            <person name="Huettel B."/>
            <person name="Barry K.W."/>
            <person name="Haridas S."/>
            <person name="Chen C."/>
            <person name="Bauer D."/>
            <person name="Andreopoulos W."/>
            <person name="Pangilinan J."/>
            <person name="LaButti K."/>
            <person name="Riley R."/>
            <person name="Lipzen A."/>
            <person name="Clum A."/>
            <person name="Drula E."/>
            <person name="Henrissat B."/>
            <person name="Kohler A."/>
            <person name="Grigoriev I.V."/>
            <person name="Martin F.M."/>
            <person name="Hacquard S."/>
        </authorList>
    </citation>
    <scope>NUCLEOTIDE SEQUENCE</scope>
    <source>
        <strain evidence="2">MPI-SDFR-AT-0073</strain>
    </source>
</reference>
<dbReference type="GeneID" id="70134648"/>
<sequence>MAQPSTADKAASDYKQGALRLSFEIVKTICDLVDNKTIKNLRLTCRFYSQTAILRLSRVFISANPQNLEVFSAVASHQTLRNQVTEVIWDDATLFEGLEVPREAKDGHYPEDEISDDSEDEDSDNKNQNGIDWSGTVPSWYRKACEENILDFNQAKGQDTDRPDHAARAVQLSSHMPVTEAWAYYNRLLEQQRGVLKSEEHIHIFGKYIGSFPALRRITITPATYGRLFNPLYETPMIRAFPQGFNSPIPRGWPVPNDSLPECPAWENTGSDWQGFRIVSSVLAQNKDLGRVTDLCINAYQLETGLNLRVFDRESNEAFQHFEKLLARPNFKHLYLDLMVEDHDRQAKIFRNGLLKRALNNAANGKGLEHLHVGTNIDIPESTRRAEFYVTLDTIFGSASLSRLRHFGLSRFYVRESDLLGLLALLPHTIRTIELNLLQFMDSEGSFQSFLTQVRDTLNWADRKPRLRPTLRISVQTGTKEDFRQIWVEDDVTNFLYSGGSNPFGDDPGEPYPNNIKNGFGYIRDAFEPEYERPNVNRTTLRELGYLKPLRFSGT</sequence>
<evidence type="ECO:0008006" key="4">
    <source>
        <dbReference type="Google" id="ProtNLM"/>
    </source>
</evidence>
<protein>
    <recommendedName>
        <fullName evidence="4">F-box domain-containing protein</fullName>
    </recommendedName>
</protein>
<organism evidence="2 3">
    <name type="scientific">Truncatella angustata</name>
    <dbReference type="NCBI Taxonomy" id="152316"/>
    <lineage>
        <taxon>Eukaryota</taxon>
        <taxon>Fungi</taxon>
        <taxon>Dikarya</taxon>
        <taxon>Ascomycota</taxon>
        <taxon>Pezizomycotina</taxon>
        <taxon>Sordariomycetes</taxon>
        <taxon>Xylariomycetidae</taxon>
        <taxon>Amphisphaeriales</taxon>
        <taxon>Sporocadaceae</taxon>
        <taxon>Truncatella</taxon>
    </lineage>
</organism>
<feature type="compositionally biased region" description="Basic and acidic residues" evidence="1">
    <location>
        <begin position="100"/>
        <end position="111"/>
    </location>
</feature>
<evidence type="ECO:0000313" key="2">
    <source>
        <dbReference type="EMBL" id="KAH6659011.1"/>
    </source>
</evidence>
<keyword evidence="3" id="KW-1185">Reference proteome</keyword>
<proteinExistence type="predicted"/>
<evidence type="ECO:0000256" key="1">
    <source>
        <dbReference type="SAM" id="MobiDB-lite"/>
    </source>
</evidence>
<dbReference type="OrthoDB" id="5422579at2759"/>
<dbReference type="EMBL" id="JAGPXC010000001">
    <property type="protein sequence ID" value="KAH6659011.1"/>
    <property type="molecule type" value="Genomic_DNA"/>
</dbReference>
<accession>A0A9P9A104</accession>
<dbReference type="Proteomes" id="UP000758603">
    <property type="component" value="Unassembled WGS sequence"/>
</dbReference>
<dbReference type="AlphaFoldDB" id="A0A9P9A104"/>
<gene>
    <name evidence="2" type="ORF">BKA67DRAFT_640346</name>
</gene>
<name>A0A9P9A104_9PEZI</name>
<dbReference type="RefSeq" id="XP_045963142.1">
    <property type="nucleotide sequence ID" value="XM_046105757.1"/>
</dbReference>
<feature type="compositionally biased region" description="Acidic residues" evidence="1">
    <location>
        <begin position="112"/>
        <end position="123"/>
    </location>
</feature>
<evidence type="ECO:0000313" key="3">
    <source>
        <dbReference type="Proteomes" id="UP000758603"/>
    </source>
</evidence>
<comment type="caution">
    <text evidence="2">The sequence shown here is derived from an EMBL/GenBank/DDBJ whole genome shotgun (WGS) entry which is preliminary data.</text>
</comment>